<gene>
    <name evidence="6" type="primary">rpsQ</name>
    <name evidence="7" type="ORF">UT30_C0019G0016</name>
</gene>
<keyword evidence="5 6" id="KW-0687">Ribonucleoprotein</keyword>
<evidence type="ECO:0000256" key="3">
    <source>
        <dbReference type="ARBA" id="ARBA00022884"/>
    </source>
</evidence>
<evidence type="ECO:0000256" key="6">
    <source>
        <dbReference type="HAMAP-Rule" id="MF_01345"/>
    </source>
</evidence>
<comment type="caution">
    <text evidence="7">The sequence shown here is derived from an EMBL/GenBank/DDBJ whole genome shotgun (WGS) entry which is preliminary data.</text>
</comment>
<dbReference type="GO" id="GO:0006412">
    <property type="term" value="P:translation"/>
    <property type="evidence" value="ECO:0007669"/>
    <property type="project" value="UniProtKB-UniRule"/>
</dbReference>
<dbReference type="EMBL" id="LBWG01000019">
    <property type="protein sequence ID" value="KKR03780.1"/>
    <property type="molecule type" value="Genomic_DNA"/>
</dbReference>
<reference evidence="7 8" key="1">
    <citation type="journal article" date="2015" name="Nature">
        <title>rRNA introns, odd ribosomes, and small enigmatic genomes across a large radiation of phyla.</title>
        <authorList>
            <person name="Brown C.T."/>
            <person name="Hug L.A."/>
            <person name="Thomas B.C."/>
            <person name="Sharon I."/>
            <person name="Castelle C.J."/>
            <person name="Singh A."/>
            <person name="Wilkins M.J."/>
            <person name="Williams K.H."/>
            <person name="Banfield J.F."/>
        </authorList>
    </citation>
    <scope>NUCLEOTIDE SEQUENCE [LARGE SCALE GENOMIC DNA]</scope>
</reference>
<comment type="function">
    <text evidence="6">One of the primary rRNA binding proteins, it binds specifically to the 5'-end of 16S ribosomal RNA.</text>
</comment>
<evidence type="ECO:0000313" key="8">
    <source>
        <dbReference type="Proteomes" id="UP000033935"/>
    </source>
</evidence>
<evidence type="ECO:0000256" key="2">
    <source>
        <dbReference type="ARBA" id="ARBA00022730"/>
    </source>
</evidence>
<keyword evidence="4 6" id="KW-0689">Ribosomal protein</keyword>
<dbReference type="PANTHER" id="PTHR10744:SF1">
    <property type="entry name" value="SMALL RIBOSOMAL SUBUNIT PROTEIN US17M"/>
    <property type="match status" value="1"/>
</dbReference>
<dbReference type="PANTHER" id="PTHR10744">
    <property type="entry name" value="40S RIBOSOMAL PROTEIN S11 FAMILY MEMBER"/>
    <property type="match status" value="1"/>
</dbReference>
<name>A0A0G0Q063_9BACT</name>
<dbReference type="GO" id="GO:0022627">
    <property type="term" value="C:cytosolic small ribosomal subunit"/>
    <property type="evidence" value="ECO:0007669"/>
    <property type="project" value="UniProtKB-UniRule"/>
</dbReference>
<dbReference type="AlphaFoldDB" id="A0A0G0Q063"/>
<dbReference type="GO" id="GO:0019843">
    <property type="term" value="F:rRNA binding"/>
    <property type="evidence" value="ECO:0007669"/>
    <property type="project" value="UniProtKB-UniRule"/>
</dbReference>
<evidence type="ECO:0000256" key="4">
    <source>
        <dbReference type="ARBA" id="ARBA00022980"/>
    </source>
</evidence>
<dbReference type="Proteomes" id="UP000033935">
    <property type="component" value="Unassembled WGS sequence"/>
</dbReference>
<organism evidence="7 8">
    <name type="scientific">Candidatus Uhrbacteria bacterium GW2011_GWF2_39_13</name>
    <dbReference type="NCBI Taxonomy" id="1618995"/>
    <lineage>
        <taxon>Bacteria</taxon>
        <taxon>Candidatus Uhriibacteriota</taxon>
    </lineage>
</organism>
<dbReference type="InterPro" id="IPR012340">
    <property type="entry name" value="NA-bd_OB-fold"/>
</dbReference>
<proteinExistence type="inferred from homology"/>
<dbReference type="NCBIfam" id="NF004123">
    <property type="entry name" value="PRK05610.1"/>
    <property type="match status" value="1"/>
</dbReference>
<dbReference type="Pfam" id="PF00366">
    <property type="entry name" value="Ribosomal_S17"/>
    <property type="match status" value="1"/>
</dbReference>
<dbReference type="InterPro" id="IPR000266">
    <property type="entry name" value="Ribosomal_uS17"/>
</dbReference>
<dbReference type="GO" id="GO:0003735">
    <property type="term" value="F:structural constituent of ribosome"/>
    <property type="evidence" value="ECO:0007669"/>
    <property type="project" value="UniProtKB-UniRule"/>
</dbReference>
<dbReference type="Gene3D" id="2.40.50.140">
    <property type="entry name" value="Nucleic acid-binding proteins"/>
    <property type="match status" value="1"/>
</dbReference>
<evidence type="ECO:0000313" key="7">
    <source>
        <dbReference type="EMBL" id="KKR03780.1"/>
    </source>
</evidence>
<evidence type="ECO:0000256" key="1">
    <source>
        <dbReference type="ARBA" id="ARBA00010254"/>
    </source>
</evidence>
<comment type="subunit">
    <text evidence="6">Part of the 30S ribosomal subunit.</text>
</comment>
<comment type="similarity">
    <text evidence="1 6">Belongs to the universal ribosomal protein uS17 family.</text>
</comment>
<dbReference type="SUPFAM" id="SSF50249">
    <property type="entry name" value="Nucleic acid-binding proteins"/>
    <property type="match status" value="1"/>
</dbReference>
<dbReference type="PRINTS" id="PR00973">
    <property type="entry name" value="RIBOSOMALS17"/>
</dbReference>
<keyword evidence="2 6" id="KW-0699">rRNA-binding</keyword>
<dbReference type="HAMAP" id="MF_01345_B">
    <property type="entry name" value="Ribosomal_uS17_B"/>
    <property type="match status" value="1"/>
</dbReference>
<accession>A0A0G0Q063</accession>
<dbReference type="CDD" id="cd00364">
    <property type="entry name" value="Ribosomal_uS17"/>
    <property type="match status" value="1"/>
</dbReference>
<dbReference type="NCBIfam" id="TIGR03635">
    <property type="entry name" value="uS17_bact"/>
    <property type="match status" value="1"/>
</dbReference>
<dbReference type="InterPro" id="IPR019984">
    <property type="entry name" value="Ribosomal_uS17_bact/chlr"/>
</dbReference>
<evidence type="ECO:0000256" key="5">
    <source>
        <dbReference type="ARBA" id="ARBA00023274"/>
    </source>
</evidence>
<sequence>MKTHIIQRKFIGTVVSIKMDKTLVVRVDRTVIHPKYGKRYIQSKKFHVHTESGVYSEGDLVDIQECRPYSKTKRWRVLTKQTAN</sequence>
<keyword evidence="3 6" id="KW-0694">RNA-binding</keyword>
<protein>
    <recommendedName>
        <fullName evidence="6">Small ribosomal subunit protein uS17</fullName>
    </recommendedName>
</protein>